<feature type="region of interest" description="Disordered" evidence="1">
    <location>
        <begin position="86"/>
        <end position="134"/>
    </location>
</feature>
<reference evidence="2 3" key="1">
    <citation type="submission" date="2024-04" db="EMBL/GenBank/DDBJ databases">
        <title>Novel species of the genus Ideonella isolated from streams.</title>
        <authorList>
            <person name="Lu H."/>
        </authorList>
    </citation>
    <scope>NUCLEOTIDE SEQUENCE [LARGE SCALE GENOMIC DNA]</scope>
    <source>
        <strain evidence="2 3">DXS22W</strain>
    </source>
</reference>
<proteinExistence type="predicted"/>
<keyword evidence="3" id="KW-1185">Reference proteome</keyword>
<comment type="caution">
    <text evidence="2">The sequence shown here is derived from an EMBL/GenBank/DDBJ whole genome shotgun (WGS) entry which is preliminary data.</text>
</comment>
<organism evidence="2 3">
    <name type="scientific">Pseudaquabacterium inlustre</name>
    <dbReference type="NCBI Taxonomy" id="2984192"/>
    <lineage>
        <taxon>Bacteria</taxon>
        <taxon>Pseudomonadati</taxon>
        <taxon>Pseudomonadota</taxon>
        <taxon>Betaproteobacteria</taxon>
        <taxon>Burkholderiales</taxon>
        <taxon>Sphaerotilaceae</taxon>
        <taxon>Pseudaquabacterium</taxon>
    </lineage>
</organism>
<dbReference type="RefSeq" id="WP_341413230.1">
    <property type="nucleotide sequence ID" value="NZ_JBBUTH010000011.1"/>
</dbReference>
<protein>
    <recommendedName>
        <fullName evidence="4">Lipoprotein</fullName>
    </recommendedName>
</protein>
<dbReference type="PROSITE" id="PS51257">
    <property type="entry name" value="PROKAR_LIPOPROTEIN"/>
    <property type="match status" value="1"/>
</dbReference>
<evidence type="ECO:0000313" key="2">
    <source>
        <dbReference type="EMBL" id="MEK8053503.1"/>
    </source>
</evidence>
<evidence type="ECO:0000256" key="1">
    <source>
        <dbReference type="SAM" id="MobiDB-lite"/>
    </source>
</evidence>
<gene>
    <name evidence="2" type="ORF">AACH10_24820</name>
</gene>
<name>A0ABU9CNV4_9BURK</name>
<dbReference type="EMBL" id="JBBUTH010000011">
    <property type="protein sequence ID" value="MEK8053503.1"/>
    <property type="molecule type" value="Genomic_DNA"/>
</dbReference>
<evidence type="ECO:0008006" key="4">
    <source>
        <dbReference type="Google" id="ProtNLM"/>
    </source>
</evidence>
<evidence type="ECO:0000313" key="3">
    <source>
        <dbReference type="Proteomes" id="UP001365405"/>
    </source>
</evidence>
<sequence>MKWSLAPLLLVCVLTAGCEQLGIDTPAAAAAKRDADSKAIGGACRHAGRAIEDCYTLYRKADKAAIYAGWREMDNYMRENKIEPVTPVVPLPKPPEPASAPAPAPKASAPEDEDAEDADHAPPAKGAKAKKAAH</sequence>
<dbReference type="Proteomes" id="UP001365405">
    <property type="component" value="Unassembled WGS sequence"/>
</dbReference>
<feature type="compositionally biased region" description="Pro residues" evidence="1">
    <location>
        <begin position="87"/>
        <end position="104"/>
    </location>
</feature>
<accession>A0ABU9CNV4</accession>